<feature type="region of interest" description="Disordered" evidence="1">
    <location>
        <begin position="1"/>
        <end position="28"/>
    </location>
</feature>
<evidence type="ECO:0000256" key="1">
    <source>
        <dbReference type="SAM" id="MobiDB-lite"/>
    </source>
</evidence>
<organism evidence="2 3">
    <name type="scientific">Cocos nucifera</name>
    <name type="common">Coconut palm</name>
    <dbReference type="NCBI Taxonomy" id="13894"/>
    <lineage>
        <taxon>Eukaryota</taxon>
        <taxon>Viridiplantae</taxon>
        <taxon>Streptophyta</taxon>
        <taxon>Embryophyta</taxon>
        <taxon>Tracheophyta</taxon>
        <taxon>Spermatophyta</taxon>
        <taxon>Magnoliopsida</taxon>
        <taxon>Liliopsida</taxon>
        <taxon>Arecaceae</taxon>
        <taxon>Arecoideae</taxon>
        <taxon>Cocoseae</taxon>
        <taxon>Attaleinae</taxon>
        <taxon>Cocos</taxon>
    </lineage>
</organism>
<proteinExistence type="predicted"/>
<evidence type="ECO:0000313" key="3">
    <source>
        <dbReference type="Proteomes" id="UP000797356"/>
    </source>
</evidence>
<name>A0A8K0IAA8_COCNU</name>
<evidence type="ECO:0000313" key="2">
    <source>
        <dbReference type="EMBL" id="KAG1342831.1"/>
    </source>
</evidence>
<comment type="caution">
    <text evidence="2">The sequence shown here is derived from an EMBL/GenBank/DDBJ whole genome shotgun (WGS) entry which is preliminary data.</text>
</comment>
<dbReference type="EMBL" id="CM017876">
    <property type="protein sequence ID" value="KAG1342831.1"/>
    <property type="molecule type" value="Genomic_DNA"/>
</dbReference>
<feature type="region of interest" description="Disordered" evidence="1">
    <location>
        <begin position="43"/>
        <end position="63"/>
    </location>
</feature>
<keyword evidence="3" id="KW-1185">Reference proteome</keyword>
<accession>A0A8K0IAA8</accession>
<dbReference type="Proteomes" id="UP000797356">
    <property type="component" value="Chromosome 5"/>
</dbReference>
<reference evidence="2" key="2">
    <citation type="submission" date="2019-07" db="EMBL/GenBank/DDBJ databases">
        <authorList>
            <person name="Yang Y."/>
            <person name="Bocs S."/>
            <person name="Baudouin L."/>
        </authorList>
    </citation>
    <scope>NUCLEOTIDE SEQUENCE</scope>
    <source>
        <tissue evidence="2">Spear leaf of Hainan Tall coconut</tissue>
    </source>
</reference>
<reference evidence="2" key="1">
    <citation type="journal article" date="2017" name="Gigascience">
        <title>The genome draft of coconut (Cocos nucifera).</title>
        <authorList>
            <person name="Xiao Y."/>
            <person name="Xu P."/>
            <person name="Fan H."/>
            <person name="Baudouin L."/>
            <person name="Xia W."/>
            <person name="Bocs S."/>
            <person name="Xu J."/>
            <person name="Li Q."/>
            <person name="Guo A."/>
            <person name="Zhou L."/>
            <person name="Li J."/>
            <person name="Wu Y."/>
            <person name="Ma Z."/>
            <person name="Armero A."/>
            <person name="Issali A.E."/>
            <person name="Liu N."/>
            <person name="Peng M."/>
            <person name="Yang Y."/>
        </authorList>
    </citation>
    <scope>NUCLEOTIDE SEQUENCE</scope>
    <source>
        <tissue evidence="2">Spear leaf of Hainan Tall coconut</tissue>
    </source>
</reference>
<sequence length="126" mass="13999">MNHVDVDLPSHGCTHSPTATATPEINSRRETLARSPRVWWGAKRERDNGRSRDEEVGQSRRGVRRTCAKPGVELLVVEELLPALSGRILSLARLRSLLRSGSPVLDAHAHARVPTTYGLFWADDRA</sequence>
<gene>
    <name evidence="2" type="ORF">COCNU_05G010600</name>
</gene>
<dbReference type="AlphaFoldDB" id="A0A8K0IAA8"/>
<feature type="compositionally biased region" description="Basic and acidic residues" evidence="1">
    <location>
        <begin position="43"/>
        <end position="58"/>
    </location>
</feature>
<protein>
    <submittedName>
        <fullName evidence="2">Uncharacterized protein</fullName>
    </submittedName>
</protein>
<feature type="compositionally biased region" description="Polar residues" evidence="1">
    <location>
        <begin position="13"/>
        <end position="25"/>
    </location>
</feature>